<keyword evidence="1" id="KW-1133">Transmembrane helix</keyword>
<keyword evidence="2" id="KW-0732">Signal</keyword>
<sequence length="116" mass="12401">MPSTHSTALTFYFIYLLPFALSTSKLSATGRATATAAGLGLPTPLSLVAASGLIAYWSAGLWSRKELGYHTWEQVFGGAAYGTILALGWKAAWKAYPAIGEGLQYLIDTVWRTVIG</sequence>
<dbReference type="EMBL" id="KV700127">
    <property type="protein sequence ID" value="OCF33102.1"/>
    <property type="molecule type" value="Genomic_DNA"/>
</dbReference>
<proteinExistence type="predicted"/>
<dbReference type="STRING" id="1296120.A0A1B9GPW7"/>
<name>A0A1B9GPW7_9TREE</name>
<organism evidence="3 4">
    <name type="scientific">Kwoniella heveanensis BCC8398</name>
    <dbReference type="NCBI Taxonomy" id="1296120"/>
    <lineage>
        <taxon>Eukaryota</taxon>
        <taxon>Fungi</taxon>
        <taxon>Dikarya</taxon>
        <taxon>Basidiomycota</taxon>
        <taxon>Agaricomycotina</taxon>
        <taxon>Tremellomycetes</taxon>
        <taxon>Tremellales</taxon>
        <taxon>Cryptococcaceae</taxon>
        <taxon>Kwoniella</taxon>
    </lineage>
</organism>
<dbReference type="OrthoDB" id="302705at2759"/>
<dbReference type="Gene3D" id="1.20.144.10">
    <property type="entry name" value="Phosphatidic acid phosphatase type 2/haloperoxidase"/>
    <property type="match status" value="1"/>
</dbReference>
<evidence type="ECO:0008006" key="5">
    <source>
        <dbReference type="Google" id="ProtNLM"/>
    </source>
</evidence>
<dbReference type="Proteomes" id="UP000092666">
    <property type="component" value="Unassembled WGS sequence"/>
</dbReference>
<accession>A0A1B9GPW7</accession>
<evidence type="ECO:0000256" key="2">
    <source>
        <dbReference type="SAM" id="SignalP"/>
    </source>
</evidence>
<reference evidence="4" key="2">
    <citation type="submission" date="2013-12" db="EMBL/GenBank/DDBJ databases">
        <title>Evolution of pathogenesis and genome organization in the Tremellales.</title>
        <authorList>
            <person name="Cuomo C."/>
            <person name="Litvintseva A."/>
            <person name="Heitman J."/>
            <person name="Chen Y."/>
            <person name="Sun S."/>
            <person name="Springer D."/>
            <person name="Dromer F."/>
            <person name="Young S."/>
            <person name="Zeng Q."/>
            <person name="Chapman S."/>
            <person name="Gujja S."/>
            <person name="Saif S."/>
            <person name="Birren B."/>
        </authorList>
    </citation>
    <scope>NUCLEOTIDE SEQUENCE [LARGE SCALE GENOMIC DNA]</scope>
    <source>
        <strain evidence="4">BCC8398</strain>
    </source>
</reference>
<reference evidence="3 4" key="1">
    <citation type="submission" date="2013-07" db="EMBL/GenBank/DDBJ databases">
        <title>The Genome Sequence of Cryptococcus heveanensis BCC8398.</title>
        <authorList>
            <consortium name="The Broad Institute Genome Sequencing Platform"/>
            <person name="Cuomo C."/>
            <person name="Litvintseva A."/>
            <person name="Chen Y."/>
            <person name="Heitman J."/>
            <person name="Sun S."/>
            <person name="Springer D."/>
            <person name="Dromer F."/>
            <person name="Young S.K."/>
            <person name="Zeng Q."/>
            <person name="Gargeya S."/>
            <person name="Fitzgerald M."/>
            <person name="Abouelleil A."/>
            <person name="Alvarado L."/>
            <person name="Berlin A.M."/>
            <person name="Chapman S.B."/>
            <person name="Dewar J."/>
            <person name="Goldberg J."/>
            <person name="Griggs A."/>
            <person name="Gujja S."/>
            <person name="Hansen M."/>
            <person name="Howarth C."/>
            <person name="Imamovic A."/>
            <person name="Larimer J."/>
            <person name="McCowan C."/>
            <person name="Murphy C."/>
            <person name="Pearson M."/>
            <person name="Priest M."/>
            <person name="Roberts A."/>
            <person name="Saif S."/>
            <person name="Shea T."/>
            <person name="Sykes S."/>
            <person name="Wortman J."/>
            <person name="Nusbaum C."/>
            <person name="Birren B."/>
        </authorList>
    </citation>
    <scope>NUCLEOTIDE SEQUENCE [LARGE SCALE GENOMIC DNA]</scope>
    <source>
        <strain evidence="3 4">BCC8398</strain>
    </source>
</reference>
<keyword evidence="1" id="KW-0472">Membrane</keyword>
<feature type="chain" id="PRO_5008627239" description="Phosphatidic acid phosphatase type 2/haloperoxidase domain-containing protein" evidence="2">
    <location>
        <begin position="23"/>
        <end position="116"/>
    </location>
</feature>
<evidence type="ECO:0000313" key="3">
    <source>
        <dbReference type="EMBL" id="OCF33102.1"/>
    </source>
</evidence>
<feature type="signal peptide" evidence="2">
    <location>
        <begin position="1"/>
        <end position="22"/>
    </location>
</feature>
<feature type="transmembrane region" description="Helical" evidence="1">
    <location>
        <begin position="32"/>
        <end position="57"/>
    </location>
</feature>
<evidence type="ECO:0000256" key="1">
    <source>
        <dbReference type="SAM" id="Phobius"/>
    </source>
</evidence>
<dbReference type="AlphaFoldDB" id="A0A1B9GPW7"/>
<protein>
    <recommendedName>
        <fullName evidence="5">Phosphatidic acid phosphatase type 2/haloperoxidase domain-containing protein</fullName>
    </recommendedName>
</protein>
<keyword evidence="4" id="KW-1185">Reference proteome</keyword>
<evidence type="ECO:0000313" key="4">
    <source>
        <dbReference type="Proteomes" id="UP000092666"/>
    </source>
</evidence>
<gene>
    <name evidence="3" type="ORF">I316_05147</name>
</gene>
<keyword evidence="1" id="KW-0812">Transmembrane</keyword>